<feature type="domain" description="Alpha/beta hydrolase fold-3" evidence="3">
    <location>
        <begin position="34"/>
        <end position="129"/>
    </location>
</feature>
<dbReference type="InterPro" id="IPR029058">
    <property type="entry name" value="AB_hydrolase_fold"/>
</dbReference>
<reference evidence="4 5" key="1">
    <citation type="submission" date="2024-03" db="EMBL/GenBank/DDBJ databases">
        <title>A high-quality draft genome sequence of Diaporthe vaccinii, a causative agent of upright dieback and viscid rot disease in cranberry plants.</title>
        <authorList>
            <person name="Sarrasin M."/>
            <person name="Lang B.F."/>
            <person name="Burger G."/>
        </authorList>
    </citation>
    <scope>NUCLEOTIDE SEQUENCE [LARGE SCALE GENOMIC DNA]</scope>
    <source>
        <strain evidence="4 5">IS7</strain>
    </source>
</reference>
<keyword evidence="5" id="KW-1185">Reference proteome</keyword>
<evidence type="ECO:0000259" key="2">
    <source>
        <dbReference type="Pfam" id="PF00326"/>
    </source>
</evidence>
<gene>
    <name evidence="4" type="ORF">FJTKL_01711</name>
</gene>
<protein>
    <recommendedName>
        <fullName evidence="6">Alpha/beta hydrolase fold-3 domain-containing protein</fullName>
    </recommendedName>
</protein>
<dbReference type="InterPro" id="IPR001375">
    <property type="entry name" value="Peptidase_S9_cat"/>
</dbReference>
<evidence type="ECO:0000256" key="1">
    <source>
        <dbReference type="ARBA" id="ARBA00022801"/>
    </source>
</evidence>
<comment type="caution">
    <text evidence="4">The sequence shown here is derived from an EMBL/GenBank/DDBJ whole genome shotgun (WGS) entry which is preliminary data.</text>
</comment>
<dbReference type="InterPro" id="IPR050300">
    <property type="entry name" value="GDXG_lipolytic_enzyme"/>
</dbReference>
<sequence length="301" mass="32976">MERKEYIFKEVDGVSIDADVYFRRDQSTKSPIALHFHGGNFTVGSKAMLPPYHRDRLLDLGFIVVSANYRLCPTITLYEGPVKDSLDAYEWARLSLPSLLEKEGVSADGSRIVVLGHSCGGTLALLTASLPDRPKAILDLFGMKYLQDPIFHTAAPTKPAFDQHFIDKVHKDVPPPTSGPSPMGPNGPDFSNYRVAWMFNAIKAGNHLTTVVADGNFARVDPASLFSSGSFPPTYFVHGTEDTLVDAKVSKQAYDELKSHDVETEMVLVEGAGHGFDAKLVPGDQTSAVIDKALDFLKRHV</sequence>
<dbReference type="PANTHER" id="PTHR48081:SF3">
    <property type="entry name" value="ALPHA_BETA HYDROLASE FOLD-3 DOMAIN-CONTAINING PROTEIN"/>
    <property type="match status" value="1"/>
</dbReference>
<dbReference type="InterPro" id="IPR013094">
    <property type="entry name" value="AB_hydrolase_3"/>
</dbReference>
<dbReference type="SUPFAM" id="SSF53474">
    <property type="entry name" value="alpha/beta-Hydrolases"/>
    <property type="match status" value="1"/>
</dbReference>
<name>A0ABR4DZP7_9PEZI</name>
<dbReference type="Pfam" id="PF07859">
    <property type="entry name" value="Abhydrolase_3"/>
    <property type="match status" value="1"/>
</dbReference>
<evidence type="ECO:0008006" key="6">
    <source>
        <dbReference type="Google" id="ProtNLM"/>
    </source>
</evidence>
<dbReference type="EMBL" id="JBAWTH010000129">
    <property type="protein sequence ID" value="KAL2275652.1"/>
    <property type="molecule type" value="Genomic_DNA"/>
</dbReference>
<dbReference type="Pfam" id="PF00326">
    <property type="entry name" value="Peptidase_S9"/>
    <property type="match status" value="1"/>
</dbReference>
<dbReference type="Gene3D" id="3.40.50.1820">
    <property type="entry name" value="alpha/beta hydrolase"/>
    <property type="match status" value="1"/>
</dbReference>
<evidence type="ECO:0000313" key="5">
    <source>
        <dbReference type="Proteomes" id="UP001600888"/>
    </source>
</evidence>
<keyword evidence="1" id="KW-0378">Hydrolase</keyword>
<organism evidence="4 5">
    <name type="scientific">Diaporthe vaccinii</name>
    <dbReference type="NCBI Taxonomy" id="105482"/>
    <lineage>
        <taxon>Eukaryota</taxon>
        <taxon>Fungi</taxon>
        <taxon>Dikarya</taxon>
        <taxon>Ascomycota</taxon>
        <taxon>Pezizomycotina</taxon>
        <taxon>Sordariomycetes</taxon>
        <taxon>Sordariomycetidae</taxon>
        <taxon>Diaporthales</taxon>
        <taxon>Diaporthaceae</taxon>
        <taxon>Diaporthe</taxon>
        <taxon>Diaporthe eres species complex</taxon>
    </lineage>
</organism>
<accession>A0ABR4DZP7</accession>
<feature type="domain" description="Peptidase S9 prolyl oligopeptidase catalytic" evidence="2">
    <location>
        <begin position="230"/>
        <end position="300"/>
    </location>
</feature>
<evidence type="ECO:0000313" key="4">
    <source>
        <dbReference type="EMBL" id="KAL2275652.1"/>
    </source>
</evidence>
<evidence type="ECO:0000259" key="3">
    <source>
        <dbReference type="Pfam" id="PF07859"/>
    </source>
</evidence>
<proteinExistence type="predicted"/>
<dbReference type="PANTHER" id="PTHR48081">
    <property type="entry name" value="AB HYDROLASE SUPERFAMILY PROTEIN C4A8.06C"/>
    <property type="match status" value="1"/>
</dbReference>
<dbReference type="Proteomes" id="UP001600888">
    <property type="component" value="Unassembled WGS sequence"/>
</dbReference>